<protein>
    <submittedName>
        <fullName evidence="8">ABC transporter ATP-binding protein</fullName>
    </submittedName>
</protein>
<dbReference type="PANTHER" id="PTHR43820:SF6">
    <property type="entry name" value="ABC TRANSPORTER ATP-BINDING PROTEIN"/>
    <property type="match status" value="1"/>
</dbReference>
<sequence length="244" mass="26743">MADTLLAMENVTAGYLGDIDVLRGVSLTVQAGRISGLIGLNGAGKSTLMKAICGFLPPKSGRVTRAGRDISGQAPHRMIDDGLWYIPQESSLFPYLTVEENLRLPLEGRRKRYGDVLEARYADTLERFPVLKEKLKDQAGNLSGGQQKSLEFAKAYMVQPQVCLIDEPSIGLAPRVAAEVFQWIRAFADAGMGILLVDHNVRRVVAMSNHIYVLSLGEITASGSPEDFAGDLHEQVREWLGINF</sequence>
<keyword evidence="5 8" id="KW-0067">ATP-binding</keyword>
<dbReference type="RefSeq" id="WP_102771533.1">
    <property type="nucleotide sequence ID" value="NZ_POQS01000001.1"/>
</dbReference>
<dbReference type="Gene3D" id="3.40.50.300">
    <property type="entry name" value="P-loop containing nucleotide triphosphate hydrolases"/>
    <property type="match status" value="1"/>
</dbReference>
<dbReference type="EMBL" id="POQS01000001">
    <property type="protein sequence ID" value="PND35602.1"/>
    <property type="molecule type" value="Genomic_DNA"/>
</dbReference>
<feature type="domain" description="ABC transporter" evidence="7">
    <location>
        <begin position="6"/>
        <end position="241"/>
    </location>
</feature>
<evidence type="ECO:0000313" key="8">
    <source>
        <dbReference type="EMBL" id="PND35602.1"/>
    </source>
</evidence>
<comment type="similarity">
    <text evidence="1">Belongs to the ABC transporter superfamily.</text>
</comment>
<keyword evidence="3" id="KW-0472">Membrane</keyword>
<dbReference type="GO" id="GO:0015658">
    <property type="term" value="F:branched-chain amino acid transmembrane transporter activity"/>
    <property type="evidence" value="ECO:0007669"/>
    <property type="project" value="TreeGrafter"/>
</dbReference>
<dbReference type="AlphaFoldDB" id="A0A2N8KQ88"/>
<dbReference type="GO" id="GO:0005524">
    <property type="term" value="F:ATP binding"/>
    <property type="evidence" value="ECO:0007669"/>
    <property type="project" value="UniProtKB-KW"/>
</dbReference>
<gene>
    <name evidence="8" type="ORF">C1I89_04360</name>
</gene>
<organism evidence="8 9">
    <name type="scientific">Achromobacter pulmonis</name>
    <dbReference type="NCBI Taxonomy" id="1389932"/>
    <lineage>
        <taxon>Bacteria</taxon>
        <taxon>Pseudomonadati</taxon>
        <taxon>Pseudomonadota</taxon>
        <taxon>Betaproteobacteria</taxon>
        <taxon>Burkholderiales</taxon>
        <taxon>Alcaligenaceae</taxon>
        <taxon>Achromobacter</taxon>
    </lineage>
</organism>
<dbReference type="Pfam" id="PF00005">
    <property type="entry name" value="ABC_tran"/>
    <property type="match status" value="1"/>
</dbReference>
<keyword evidence="3" id="KW-1003">Cell membrane</keyword>
<keyword evidence="9" id="KW-1185">Reference proteome</keyword>
<dbReference type="InterPro" id="IPR027417">
    <property type="entry name" value="P-loop_NTPase"/>
</dbReference>
<dbReference type="GO" id="GO:0015807">
    <property type="term" value="P:L-amino acid transport"/>
    <property type="evidence" value="ECO:0007669"/>
    <property type="project" value="TreeGrafter"/>
</dbReference>
<name>A0A2N8KQ88_9BURK</name>
<dbReference type="InterPro" id="IPR052156">
    <property type="entry name" value="BCAA_Transport_ATP-bd_LivF"/>
</dbReference>
<dbReference type="GO" id="GO:0016887">
    <property type="term" value="F:ATP hydrolysis activity"/>
    <property type="evidence" value="ECO:0007669"/>
    <property type="project" value="InterPro"/>
</dbReference>
<evidence type="ECO:0000256" key="4">
    <source>
        <dbReference type="ARBA" id="ARBA00022741"/>
    </source>
</evidence>
<proteinExistence type="inferred from homology"/>
<evidence type="ECO:0000256" key="3">
    <source>
        <dbReference type="ARBA" id="ARBA00022475"/>
    </source>
</evidence>
<evidence type="ECO:0000259" key="7">
    <source>
        <dbReference type="PROSITE" id="PS50893"/>
    </source>
</evidence>
<dbReference type="InterPro" id="IPR003593">
    <property type="entry name" value="AAA+_ATPase"/>
</dbReference>
<evidence type="ECO:0000256" key="6">
    <source>
        <dbReference type="ARBA" id="ARBA00022970"/>
    </source>
</evidence>
<dbReference type="CDD" id="cd03224">
    <property type="entry name" value="ABC_TM1139_LivF_branched"/>
    <property type="match status" value="1"/>
</dbReference>
<dbReference type="PROSITE" id="PS50893">
    <property type="entry name" value="ABC_TRANSPORTER_2"/>
    <property type="match status" value="1"/>
</dbReference>
<dbReference type="PANTHER" id="PTHR43820">
    <property type="entry name" value="HIGH-AFFINITY BRANCHED-CHAIN AMINO ACID TRANSPORT ATP-BINDING PROTEIN LIVF"/>
    <property type="match status" value="1"/>
</dbReference>
<evidence type="ECO:0000256" key="2">
    <source>
        <dbReference type="ARBA" id="ARBA00022448"/>
    </source>
</evidence>
<accession>A0A2N8KQ88</accession>
<dbReference type="SUPFAM" id="SSF52540">
    <property type="entry name" value="P-loop containing nucleoside triphosphate hydrolases"/>
    <property type="match status" value="1"/>
</dbReference>
<keyword evidence="6" id="KW-0029">Amino-acid transport</keyword>
<reference evidence="8 9" key="1">
    <citation type="submission" date="2018-01" db="EMBL/GenBank/DDBJ databases">
        <title>The draft genome of an aniline degradation strain ANB-1.</title>
        <authorList>
            <person name="Zhang L."/>
            <person name="Jiang J."/>
        </authorList>
    </citation>
    <scope>NUCLEOTIDE SEQUENCE [LARGE SCALE GENOMIC DNA]</scope>
    <source>
        <strain evidence="8 9">ANB-1</strain>
    </source>
</reference>
<comment type="caution">
    <text evidence="8">The sequence shown here is derived from an EMBL/GenBank/DDBJ whole genome shotgun (WGS) entry which is preliminary data.</text>
</comment>
<dbReference type="SMART" id="SM00382">
    <property type="entry name" value="AAA"/>
    <property type="match status" value="1"/>
</dbReference>
<evidence type="ECO:0000256" key="5">
    <source>
        <dbReference type="ARBA" id="ARBA00022840"/>
    </source>
</evidence>
<keyword evidence="4" id="KW-0547">Nucleotide-binding</keyword>
<dbReference type="Proteomes" id="UP000235994">
    <property type="component" value="Unassembled WGS sequence"/>
</dbReference>
<keyword evidence="2" id="KW-0813">Transport</keyword>
<evidence type="ECO:0000256" key="1">
    <source>
        <dbReference type="ARBA" id="ARBA00005417"/>
    </source>
</evidence>
<evidence type="ECO:0000313" key="9">
    <source>
        <dbReference type="Proteomes" id="UP000235994"/>
    </source>
</evidence>
<dbReference type="InterPro" id="IPR003439">
    <property type="entry name" value="ABC_transporter-like_ATP-bd"/>
</dbReference>